<accession>A0AAV9PAA7</accession>
<evidence type="ECO:0000313" key="2">
    <source>
        <dbReference type="Proteomes" id="UP001337655"/>
    </source>
</evidence>
<keyword evidence="2" id="KW-1185">Reference proteome</keyword>
<dbReference type="AlphaFoldDB" id="A0AAV9PAA7"/>
<comment type="caution">
    <text evidence="1">The sequence shown here is derived from an EMBL/GenBank/DDBJ whole genome shotgun (WGS) entry which is preliminary data.</text>
</comment>
<proteinExistence type="predicted"/>
<gene>
    <name evidence="1" type="ORF">LTR77_005796</name>
</gene>
<dbReference type="EMBL" id="JAVRRT010000008">
    <property type="protein sequence ID" value="KAK5169818.1"/>
    <property type="molecule type" value="Genomic_DNA"/>
</dbReference>
<protein>
    <submittedName>
        <fullName evidence="1">Uncharacterized protein</fullName>
    </submittedName>
</protein>
<dbReference type="RefSeq" id="XP_064659164.1">
    <property type="nucleotide sequence ID" value="XM_064803039.1"/>
</dbReference>
<evidence type="ECO:0000313" key="1">
    <source>
        <dbReference type="EMBL" id="KAK5169818.1"/>
    </source>
</evidence>
<organism evidence="1 2">
    <name type="scientific">Saxophila tyrrhenica</name>
    <dbReference type="NCBI Taxonomy" id="1690608"/>
    <lineage>
        <taxon>Eukaryota</taxon>
        <taxon>Fungi</taxon>
        <taxon>Dikarya</taxon>
        <taxon>Ascomycota</taxon>
        <taxon>Pezizomycotina</taxon>
        <taxon>Dothideomycetes</taxon>
        <taxon>Dothideomycetidae</taxon>
        <taxon>Mycosphaerellales</taxon>
        <taxon>Extremaceae</taxon>
        <taxon>Saxophila</taxon>
    </lineage>
</organism>
<dbReference type="GeneID" id="89927137"/>
<dbReference type="Proteomes" id="UP001337655">
    <property type="component" value="Unassembled WGS sequence"/>
</dbReference>
<reference evidence="1 2" key="1">
    <citation type="submission" date="2023-08" db="EMBL/GenBank/DDBJ databases">
        <title>Black Yeasts Isolated from many extreme environments.</title>
        <authorList>
            <person name="Coleine C."/>
            <person name="Stajich J.E."/>
            <person name="Selbmann L."/>
        </authorList>
    </citation>
    <scope>NUCLEOTIDE SEQUENCE [LARGE SCALE GENOMIC DNA]</scope>
    <source>
        <strain evidence="1 2">CCFEE 5935</strain>
    </source>
</reference>
<name>A0AAV9PAA7_9PEZI</name>
<sequence>MACHSTTIGTTFFAQLSVQPPTTFVVPIHQQNAAQRLHYAIDQVRTQPGHSRLSVVSYAQEDDSGKAILYRFRLENPADLSSEPPTQNFELTVTEYRQMVTADTGSEWIANLDELITRSSERAFLEVKKTYSAGNGIDTIFEAARWDDDWARMLPRPVEQLFMARLDPVTMEDLEQMEGTAGSADALIQVRLPCKHLIGTSKAELDSLSSQMMLDHICPQCGSRTLQDEEQPEIMLRTAIERADEYKHLNESWTSLDNDEPVEGAHQISFSPATLLESLDTALHSLNTPPLTMTPPNLNPVSFSETRAVNAHFESVIRAAGDEIKTTPAELLRQLHDTADGAHRIDIEEQHLLVSQTMVPPTFDEFKNIWFRRTVGHLVDLLALDGTRDDSDSESDGVDATLMEIEVRMDEQLDLDGTGNVQQLLEFGAAENDVGDAENDVEEALLEAQERTEGIQL</sequence>